<comment type="cofactor">
    <cofactor evidence="1">
        <name>Mg(2+)</name>
        <dbReference type="ChEBI" id="CHEBI:18420"/>
    </cofactor>
</comment>
<sequence length="225" mass="25405">MFKAVFLDFYGTLVYEDDEVIGDISRKIAASAQSQATAQEIAAYWWKSFSQRMHASYGELFQSQRDIELQSLEDTISYYKSPENPHKLSELIYPYWQAPQLFEDTPLFLKSVGIPVVILSNIDRADIQSAIRYNEIPIETVITSEDAKAYKPRPDMFLQALEAYNLKPAEVLHVGDSLTSDISGAQSTGIQAAWLNRKNKQLPQSFAPDYVVNSLTELLPLLGSK</sequence>
<dbReference type="PANTHER" id="PTHR46470">
    <property type="entry name" value="N-ACYLNEURAMINATE-9-PHOSPHATASE"/>
    <property type="match status" value="1"/>
</dbReference>
<protein>
    <submittedName>
        <fullName evidence="4">HAD family hydrolase</fullName>
        <ecNumber evidence="4">3.1.3.-</ecNumber>
    </submittedName>
</protein>
<dbReference type="NCBIfam" id="TIGR01549">
    <property type="entry name" value="HAD-SF-IA-v1"/>
    <property type="match status" value="1"/>
</dbReference>
<dbReference type="InterPro" id="IPR023214">
    <property type="entry name" value="HAD_sf"/>
</dbReference>
<dbReference type="Proteomes" id="UP001597180">
    <property type="component" value="Unassembled WGS sequence"/>
</dbReference>
<gene>
    <name evidence="4" type="ORF">ACFQ4B_23720</name>
</gene>
<dbReference type="SFLD" id="SFLDG01129">
    <property type="entry name" value="C1.5:_HAD__Beta-PGM__Phosphata"/>
    <property type="match status" value="1"/>
</dbReference>
<dbReference type="GO" id="GO:0016787">
    <property type="term" value="F:hydrolase activity"/>
    <property type="evidence" value="ECO:0007669"/>
    <property type="project" value="UniProtKB-KW"/>
</dbReference>
<dbReference type="SFLD" id="SFLDS00003">
    <property type="entry name" value="Haloacid_Dehalogenase"/>
    <property type="match status" value="1"/>
</dbReference>
<evidence type="ECO:0000256" key="3">
    <source>
        <dbReference type="ARBA" id="ARBA00022842"/>
    </source>
</evidence>
<dbReference type="RefSeq" id="WP_345589194.1">
    <property type="nucleotide sequence ID" value="NZ_BAABJG010000015.1"/>
</dbReference>
<name>A0ABW3US69_9BACL</name>
<accession>A0ABW3US69</accession>
<dbReference type="EC" id="3.1.3.-" evidence="4"/>
<dbReference type="InterPro" id="IPR023198">
    <property type="entry name" value="PGP-like_dom2"/>
</dbReference>
<dbReference type="InterPro" id="IPR051400">
    <property type="entry name" value="HAD-like_hydrolase"/>
</dbReference>
<dbReference type="Gene3D" id="3.40.50.1000">
    <property type="entry name" value="HAD superfamily/HAD-like"/>
    <property type="match status" value="1"/>
</dbReference>
<dbReference type="InterPro" id="IPR036412">
    <property type="entry name" value="HAD-like_sf"/>
</dbReference>
<dbReference type="InterPro" id="IPR006439">
    <property type="entry name" value="HAD-SF_hydro_IA"/>
</dbReference>
<dbReference type="PRINTS" id="PR00413">
    <property type="entry name" value="HADHALOGNASE"/>
</dbReference>
<keyword evidence="2 4" id="KW-0378">Hydrolase</keyword>
<evidence type="ECO:0000313" key="5">
    <source>
        <dbReference type="Proteomes" id="UP001597180"/>
    </source>
</evidence>
<reference evidence="5" key="1">
    <citation type="journal article" date="2019" name="Int. J. Syst. Evol. Microbiol.">
        <title>The Global Catalogue of Microorganisms (GCM) 10K type strain sequencing project: providing services to taxonomists for standard genome sequencing and annotation.</title>
        <authorList>
            <consortium name="The Broad Institute Genomics Platform"/>
            <consortium name="The Broad Institute Genome Sequencing Center for Infectious Disease"/>
            <person name="Wu L."/>
            <person name="Ma J."/>
        </authorList>
    </citation>
    <scope>NUCLEOTIDE SEQUENCE [LARGE SCALE GENOMIC DNA]</scope>
    <source>
        <strain evidence="5">CCUG 53270</strain>
    </source>
</reference>
<organism evidence="4 5">
    <name type="scientific">Paenibacillus vulneris</name>
    <dbReference type="NCBI Taxonomy" id="1133364"/>
    <lineage>
        <taxon>Bacteria</taxon>
        <taxon>Bacillati</taxon>
        <taxon>Bacillota</taxon>
        <taxon>Bacilli</taxon>
        <taxon>Bacillales</taxon>
        <taxon>Paenibacillaceae</taxon>
        <taxon>Paenibacillus</taxon>
    </lineage>
</organism>
<comment type="caution">
    <text evidence="4">The sequence shown here is derived from an EMBL/GenBank/DDBJ whole genome shotgun (WGS) entry which is preliminary data.</text>
</comment>
<dbReference type="SUPFAM" id="SSF56784">
    <property type="entry name" value="HAD-like"/>
    <property type="match status" value="1"/>
</dbReference>
<dbReference type="Gene3D" id="1.10.150.240">
    <property type="entry name" value="Putative phosphatase, domain 2"/>
    <property type="match status" value="1"/>
</dbReference>
<evidence type="ECO:0000256" key="2">
    <source>
        <dbReference type="ARBA" id="ARBA00022801"/>
    </source>
</evidence>
<keyword evidence="5" id="KW-1185">Reference proteome</keyword>
<keyword evidence="3" id="KW-0460">Magnesium</keyword>
<proteinExistence type="predicted"/>
<dbReference type="EMBL" id="JBHTLU010000031">
    <property type="protein sequence ID" value="MFD1223134.1"/>
    <property type="molecule type" value="Genomic_DNA"/>
</dbReference>
<dbReference type="Pfam" id="PF00702">
    <property type="entry name" value="Hydrolase"/>
    <property type="match status" value="1"/>
</dbReference>
<evidence type="ECO:0000256" key="1">
    <source>
        <dbReference type="ARBA" id="ARBA00001946"/>
    </source>
</evidence>
<evidence type="ECO:0000313" key="4">
    <source>
        <dbReference type="EMBL" id="MFD1223134.1"/>
    </source>
</evidence>